<dbReference type="RefSeq" id="WP_208046209.1">
    <property type="nucleotide sequence ID" value="NZ_JAGDYL010000018.1"/>
</dbReference>
<dbReference type="InterPro" id="IPR054202">
    <property type="entry name" value="DUF6907"/>
</dbReference>
<dbReference type="AlphaFoldDB" id="A0A939LVU5"/>
<comment type="caution">
    <text evidence="1">The sequence shown here is derived from an EMBL/GenBank/DDBJ whole genome shotgun (WGS) entry which is preliminary data.</text>
</comment>
<gene>
    <name evidence="1" type="ORF">J4H91_10485</name>
</gene>
<keyword evidence="2" id="KW-1185">Reference proteome</keyword>
<evidence type="ECO:0000313" key="1">
    <source>
        <dbReference type="EMBL" id="MBO1805739.1"/>
    </source>
</evidence>
<dbReference type="EMBL" id="JAGDYL010000018">
    <property type="protein sequence ID" value="MBO1805739.1"/>
    <property type="molecule type" value="Genomic_DNA"/>
</dbReference>
<dbReference type="Pfam" id="PF21848">
    <property type="entry name" value="DUF6907"/>
    <property type="match status" value="1"/>
</dbReference>
<proteinExistence type="predicted"/>
<evidence type="ECO:0000313" key="2">
    <source>
        <dbReference type="Proteomes" id="UP000664398"/>
    </source>
</evidence>
<name>A0A939LVU5_9MICO</name>
<accession>A0A939LVU5</accession>
<protein>
    <submittedName>
        <fullName evidence="1">Uncharacterized protein</fullName>
    </submittedName>
</protein>
<sequence length="103" mass="11972">MSISWQHSACPEWCIIDHAEGDHPDDRAHRDAGRSVILTLRVRDFVEEKLVERIVDQNLILGRWQHDGDSRVWYFLGTDDGIEYELSEASLRRLVSELQGLLE</sequence>
<dbReference type="Proteomes" id="UP000664398">
    <property type="component" value="Unassembled WGS sequence"/>
</dbReference>
<reference evidence="1" key="1">
    <citation type="submission" date="2021-03" db="EMBL/GenBank/DDBJ databases">
        <title>Leucobacter chromiisoli sp. nov., isolated from chromium-containing soil of chemical plant.</title>
        <authorList>
            <person name="Xu Z."/>
        </authorList>
    </citation>
    <scope>NUCLEOTIDE SEQUENCE</scope>
    <source>
        <strain evidence="1">A2</strain>
    </source>
</reference>
<organism evidence="1 2">
    <name type="scientific">Leucobacter ruminantium</name>
    <dbReference type="NCBI Taxonomy" id="1289170"/>
    <lineage>
        <taxon>Bacteria</taxon>
        <taxon>Bacillati</taxon>
        <taxon>Actinomycetota</taxon>
        <taxon>Actinomycetes</taxon>
        <taxon>Micrococcales</taxon>
        <taxon>Microbacteriaceae</taxon>
        <taxon>Leucobacter</taxon>
    </lineage>
</organism>